<dbReference type="Proteomes" id="UP000619079">
    <property type="component" value="Unassembled WGS sequence"/>
</dbReference>
<organism evidence="2 3">
    <name type="scientific">Sedimentitalea arenosa</name>
    <dbReference type="NCBI Taxonomy" id="2798803"/>
    <lineage>
        <taxon>Bacteria</taxon>
        <taxon>Pseudomonadati</taxon>
        <taxon>Pseudomonadota</taxon>
        <taxon>Alphaproteobacteria</taxon>
        <taxon>Rhodobacterales</taxon>
        <taxon>Paracoccaceae</taxon>
        <taxon>Sedimentitalea</taxon>
    </lineage>
</organism>
<evidence type="ECO:0000259" key="1">
    <source>
        <dbReference type="Pfam" id="PF20056"/>
    </source>
</evidence>
<gene>
    <name evidence="2" type="ORF">JF290_04095</name>
</gene>
<dbReference type="Pfam" id="PF20056">
    <property type="entry name" value="DUF6455"/>
    <property type="match status" value="1"/>
</dbReference>
<reference evidence="2" key="1">
    <citation type="submission" date="2020-12" db="EMBL/GenBank/DDBJ databases">
        <title>Sedimentitalea sp. nov., isolated from sand in Incheon.</title>
        <authorList>
            <person name="Kim W."/>
        </authorList>
    </citation>
    <scope>NUCLEOTIDE SEQUENCE</scope>
    <source>
        <strain evidence="2">CAU 1593</strain>
    </source>
</reference>
<comment type="caution">
    <text evidence="2">The sequence shown here is derived from an EMBL/GenBank/DDBJ whole genome shotgun (WGS) entry which is preliminary data.</text>
</comment>
<evidence type="ECO:0000313" key="2">
    <source>
        <dbReference type="EMBL" id="MBJ6370698.1"/>
    </source>
</evidence>
<evidence type="ECO:0000313" key="3">
    <source>
        <dbReference type="Proteomes" id="UP000619079"/>
    </source>
</evidence>
<dbReference type="EMBL" id="JAELVR010000002">
    <property type="protein sequence ID" value="MBJ6370698.1"/>
    <property type="molecule type" value="Genomic_DNA"/>
</dbReference>
<feature type="domain" description="DUF6455" evidence="1">
    <location>
        <begin position="1"/>
        <end position="83"/>
    </location>
</feature>
<name>A0A8J7IJK7_9RHOB</name>
<dbReference type="GO" id="GO:0016829">
    <property type="term" value="F:lyase activity"/>
    <property type="evidence" value="ECO:0007669"/>
    <property type="project" value="UniProtKB-KW"/>
</dbReference>
<proteinExistence type="predicted"/>
<dbReference type="AlphaFoldDB" id="A0A8J7IJK7"/>
<dbReference type="RefSeq" id="WP_199023471.1">
    <property type="nucleotide sequence ID" value="NZ_JAELVR010000002.1"/>
</dbReference>
<keyword evidence="2" id="KW-0456">Lyase</keyword>
<protein>
    <submittedName>
        <fullName evidence="2">Adenylosuccinate lyase</fullName>
    </submittedName>
</protein>
<sequence length="91" mass="9886">MGLISKLSRSTDLVNGMADRLGTDLGAMLAVDPELEAPRLRRMVLRCSTCTDQDACTRLQSANGMLSEAPDYCRNKTVLDAARGDQPSTRL</sequence>
<accession>A0A8J7IJK7</accession>
<keyword evidence="3" id="KW-1185">Reference proteome</keyword>
<dbReference type="InterPro" id="IPR045601">
    <property type="entry name" value="DUF6455"/>
</dbReference>